<keyword evidence="2" id="KW-1185">Reference proteome</keyword>
<gene>
    <name evidence="1" type="ORF">L6452_22075</name>
</gene>
<evidence type="ECO:0000313" key="2">
    <source>
        <dbReference type="Proteomes" id="UP001055879"/>
    </source>
</evidence>
<comment type="caution">
    <text evidence="1">The sequence shown here is derived from an EMBL/GenBank/DDBJ whole genome shotgun (WGS) entry which is preliminary data.</text>
</comment>
<proteinExistence type="predicted"/>
<name>A0ACB9AZ24_ARCLA</name>
<protein>
    <submittedName>
        <fullName evidence="1">Uncharacterized protein</fullName>
    </submittedName>
</protein>
<dbReference type="Proteomes" id="UP001055879">
    <property type="component" value="Linkage Group LG07"/>
</dbReference>
<reference evidence="1 2" key="2">
    <citation type="journal article" date="2022" name="Mol. Ecol. Resour.">
        <title>The genomes of chicory, endive, great burdock and yacon provide insights into Asteraceae paleo-polyploidization history and plant inulin production.</title>
        <authorList>
            <person name="Fan W."/>
            <person name="Wang S."/>
            <person name="Wang H."/>
            <person name="Wang A."/>
            <person name="Jiang F."/>
            <person name="Liu H."/>
            <person name="Zhao H."/>
            <person name="Xu D."/>
            <person name="Zhang Y."/>
        </authorList>
    </citation>
    <scope>NUCLEOTIDE SEQUENCE [LARGE SCALE GENOMIC DNA]</scope>
    <source>
        <strain evidence="2">cv. Niubang</strain>
    </source>
</reference>
<organism evidence="1 2">
    <name type="scientific">Arctium lappa</name>
    <name type="common">Greater burdock</name>
    <name type="synonym">Lappa major</name>
    <dbReference type="NCBI Taxonomy" id="4217"/>
    <lineage>
        <taxon>Eukaryota</taxon>
        <taxon>Viridiplantae</taxon>
        <taxon>Streptophyta</taxon>
        <taxon>Embryophyta</taxon>
        <taxon>Tracheophyta</taxon>
        <taxon>Spermatophyta</taxon>
        <taxon>Magnoliopsida</taxon>
        <taxon>eudicotyledons</taxon>
        <taxon>Gunneridae</taxon>
        <taxon>Pentapetalae</taxon>
        <taxon>asterids</taxon>
        <taxon>campanulids</taxon>
        <taxon>Asterales</taxon>
        <taxon>Asteraceae</taxon>
        <taxon>Carduoideae</taxon>
        <taxon>Cardueae</taxon>
        <taxon>Arctiinae</taxon>
        <taxon>Arctium</taxon>
    </lineage>
</organism>
<dbReference type="EMBL" id="CM042053">
    <property type="protein sequence ID" value="KAI3715107.1"/>
    <property type="molecule type" value="Genomic_DNA"/>
</dbReference>
<reference evidence="2" key="1">
    <citation type="journal article" date="2022" name="Mol. Ecol. Resour.">
        <title>The genomes of chicory, endive, great burdock and yacon provide insights into Asteraceae palaeo-polyploidization history and plant inulin production.</title>
        <authorList>
            <person name="Fan W."/>
            <person name="Wang S."/>
            <person name="Wang H."/>
            <person name="Wang A."/>
            <person name="Jiang F."/>
            <person name="Liu H."/>
            <person name="Zhao H."/>
            <person name="Xu D."/>
            <person name="Zhang Y."/>
        </authorList>
    </citation>
    <scope>NUCLEOTIDE SEQUENCE [LARGE SCALE GENOMIC DNA]</scope>
    <source>
        <strain evidence="2">cv. Niubang</strain>
    </source>
</reference>
<accession>A0ACB9AZ24</accession>
<evidence type="ECO:0000313" key="1">
    <source>
        <dbReference type="EMBL" id="KAI3715107.1"/>
    </source>
</evidence>
<sequence length="111" mass="12382">MGQCNGEQQESGFQPGAPCNGLKMSTLEQPLKEIMLKFSRKMPQLFMDLGEGARAIAFISTFSWWYALDVPLSLTWRIFQSNITGESCRSAIVDLGNLRNGVPSAPPQWRT</sequence>